<protein>
    <submittedName>
        <fullName evidence="1">Uncharacterized protein</fullName>
    </submittedName>
</protein>
<dbReference type="EMBL" id="CM017873">
    <property type="protein sequence ID" value="KAG1330885.1"/>
    <property type="molecule type" value="Genomic_DNA"/>
</dbReference>
<dbReference type="OrthoDB" id="114080at2759"/>
<dbReference type="AlphaFoldDB" id="A0A8K0HYN7"/>
<dbReference type="PANTHER" id="PTHR34786">
    <property type="entry name" value="OS09G0504900 PROTEIN"/>
    <property type="match status" value="1"/>
</dbReference>
<evidence type="ECO:0000313" key="1">
    <source>
        <dbReference type="EMBL" id="KAG1330885.1"/>
    </source>
</evidence>
<sequence length="235" mass="26263">MILVDVVSVFNKVSSLSQKKHSVKLTQDGFEAFMGYYPSSRDVLVLECVWEEDKFVLAERMERSNENNQDDFRALSLETSLRYETIELFSEVPCTANEVSSDNIEVATPAKDSCPHRIQSAIDSSEDQSNASDDRSIVDYKDGQQLESQEVPSSASKGIITASVDSFLKSRSSEHETGSRKKVAFIPVRESKSSEISTSWPNKKMKLEMPSTDATETEDPFLNLLMSGSMTKSIF</sequence>
<gene>
    <name evidence="1" type="ORF">COCNU_02G008530</name>
</gene>
<proteinExistence type="predicted"/>
<reference evidence="1" key="1">
    <citation type="journal article" date="2017" name="Gigascience">
        <title>The genome draft of coconut (Cocos nucifera).</title>
        <authorList>
            <person name="Xiao Y."/>
            <person name="Xu P."/>
            <person name="Fan H."/>
            <person name="Baudouin L."/>
            <person name="Xia W."/>
            <person name="Bocs S."/>
            <person name="Xu J."/>
            <person name="Li Q."/>
            <person name="Guo A."/>
            <person name="Zhou L."/>
            <person name="Li J."/>
            <person name="Wu Y."/>
            <person name="Ma Z."/>
            <person name="Armero A."/>
            <person name="Issali A.E."/>
            <person name="Liu N."/>
            <person name="Peng M."/>
            <person name="Yang Y."/>
        </authorList>
    </citation>
    <scope>NUCLEOTIDE SEQUENCE</scope>
    <source>
        <tissue evidence="1">Spear leaf of Hainan Tall coconut</tissue>
    </source>
</reference>
<keyword evidence="2" id="KW-1185">Reference proteome</keyword>
<organism evidence="1 2">
    <name type="scientific">Cocos nucifera</name>
    <name type="common">Coconut palm</name>
    <dbReference type="NCBI Taxonomy" id="13894"/>
    <lineage>
        <taxon>Eukaryota</taxon>
        <taxon>Viridiplantae</taxon>
        <taxon>Streptophyta</taxon>
        <taxon>Embryophyta</taxon>
        <taxon>Tracheophyta</taxon>
        <taxon>Spermatophyta</taxon>
        <taxon>Magnoliopsida</taxon>
        <taxon>Liliopsida</taxon>
        <taxon>Arecaceae</taxon>
        <taxon>Arecoideae</taxon>
        <taxon>Cocoseae</taxon>
        <taxon>Attaleinae</taxon>
        <taxon>Cocos</taxon>
    </lineage>
</organism>
<reference evidence="1" key="2">
    <citation type="submission" date="2019-07" db="EMBL/GenBank/DDBJ databases">
        <authorList>
            <person name="Yang Y."/>
            <person name="Bocs S."/>
            <person name="Baudouin L."/>
        </authorList>
    </citation>
    <scope>NUCLEOTIDE SEQUENCE</scope>
    <source>
        <tissue evidence="1">Spear leaf of Hainan Tall coconut</tissue>
    </source>
</reference>
<name>A0A8K0HYN7_COCNU</name>
<evidence type="ECO:0000313" key="2">
    <source>
        <dbReference type="Proteomes" id="UP000797356"/>
    </source>
</evidence>
<comment type="caution">
    <text evidence="1">The sequence shown here is derived from an EMBL/GenBank/DDBJ whole genome shotgun (WGS) entry which is preliminary data.</text>
</comment>
<dbReference type="PANTHER" id="PTHR34786:SF1">
    <property type="entry name" value="OS09G0504900 PROTEIN"/>
    <property type="match status" value="1"/>
</dbReference>
<accession>A0A8K0HYN7</accession>
<dbReference type="Proteomes" id="UP000797356">
    <property type="component" value="Chromosome 2"/>
</dbReference>